<dbReference type="Gene3D" id="1.10.287.110">
    <property type="entry name" value="DnaJ domain"/>
    <property type="match status" value="1"/>
</dbReference>
<dbReference type="PANTHER" id="PTHR46919">
    <property type="entry name" value="ZINC FINGER, C3HC4 TYPE (RING FINGER) FAMILY PROTEIN"/>
    <property type="match status" value="1"/>
</dbReference>
<dbReference type="EMBL" id="PZQS01000013">
    <property type="protein sequence ID" value="PVD20278.1"/>
    <property type="molecule type" value="Genomic_DNA"/>
</dbReference>
<sequence>MDDSFEDSEGEELELIRPGLIHELRNVLAEYPDDGQILKEMIQNAEDAGASSVKILADHRVFHRDVDAKIIKKHPHLKFFQGPALCVYNNEQFTENDWKGIRMLHTSLKEKDPLKVGRFGLGFKSVFHLTVFLSGSPQSLDTVFHSQSGFSGTLFWFPLRRQKSDLSDTRYTEDSLKDLLQAFKTEASSTLIFLKNLERIELFIRDDEGTKPVFTVQLSKECMNTVRDDRSAFKTSIRAAVEDLPMAPVCCRSEIEVMMSDLDPSSQSQHQERWLVVNYHAGREQASHQLLKLCGDPNLCYQPYVGVAMPLGGQQSFQSHLFCFLPLPLETKSPTGLPVHVNGFFALSQNRRHIKWPTADQLRNGAHMEPALTWNCLLVKELLPLAYLALLYRLKEIYNKNPDEFYKAWPDVTAVDDRWQPLARTLLQRLSQEAFFHTLVPTDTWIPLSQAVLQNFPSPVEPDVERAVIHIYTINRESVVRLPRHVMSGLEQFYLLTAAQSVTPNHVSSLVLTHHQQLNDTDKLLLLQYLCSHGNDLQLLLDRPLLPLQDGTFGVFRRSGAEIFWCEEQIQSLFPGLENVMCSSRVPVTVNNHLRRLFLLKIVDTTSDDVPRLMAMSIQRRFGPSSVRLSSHDDWIRQVWTFLQRTAPWNTDLSALCHLDILPSVEGSQVALLPLKGNYVSLSSPRVAELNTHMVNSLSKLGITVVSLPPYVSGHKQILGGLVQYPTTNGILAALEELSKNLLAREKGESDFNSSSSEEERKSIRMFITNAKHLDPQRVSVLTGLTLFTEMGSRRLVSVREVNTIGPRDAPPVGPPRSLLEYDESSRSAALTIGASEVTLNNIAEEILRCMYRGEYRDSDRKLFMKYFLNHSQLMSNQKLTTMAREVQFLPTSSGTLHKAEDLYDCEKPVLRELFLEENLFPCEEFAQSKFISQLKKLGLRDETSIKDDDLTSAAQRIQDLLAQGDRVTAGRKAEGLWTLLLSQGHLFTNLGRLAKIQCIPCLQHHQKPSDYPTSLPLQSTPAIVSPCEMALYTDLVYCGSVRAVMRSGMSKDVAEKLMVVRELTSQDVLSHLLNVVRCYNTKESPHYKLILHRVFERLNRWRSESSVCQFLKENDCVFVESVGHFVRPTQFWIHKRDEDIDLTPYRFPVTTEMSNVCDLFQRCGSSEYQDDQLLQEVLNEIKAKHESGPVSKTDYTKDMRLVKQILDILRQSESARSGEVLVPISHEQQDVLQFRCAKDCTIWTESSSTVFALESNEDEEIVFVHSEISRETALQLGVLQMKDRALTGIEDLDFGYGQHEELTDRLHSLLKDSYTDGFSVPKELIQNADDAGATEVKFLLDERENMDARTNLINEQMASLQGPALWAFNNAMFSDEDFQNIVRLGAGTKTDDGTKVGKFGLGFNSVYNLTDAPSFISRHTMAIFDPQVKYLKGSGLKLDFTKPINRALIVRMPEQFKPFQGVFGCSLHREQKVQYDGTLFRFPLRTHDQALESKIKKEAYSESKRQEFLKLLMERAGNLLTFTQHVEKLEIYYQSSKSKNPADATCLLTLNRSSSRRIFAPLCSEVKESVVQFTAKHWPETKDLRVNEDIILEMKITNEAKDHFGMSPIQCQTKWRISWASGVNESANLADKYKRKKYIPLAAVAILLRDGHITSLSESPFGFYKSGHVFCFLPLPEETVRLVMPVHVNGTFALTSSRRGLLAKTEDDVSNVQGDEWNRALFADPVCRAYILLLESLHEEAMADENFQQYFQLWPRAEGEPSLMRHFYSHLVNKENKLLPAPRTNSWVCFRDARFMDPDLKASDVGEIAWDALNYFWNEKGSLLVQVSVDVFQQMVAAGQEESLRERTITQFAFYKDFFFPNIGDSNYWTSENRDKLVMHALMNVDSKIVELVRHSCCIPCVSSNELKSPKDLIHPDGNAAKLFLDSDCRFPRNSKNFSPDSKRDVNFCSNECLARLVTLGMMKDDLPWDLVMERAHSIGSLISTDSDKALRRTSFLINYLAHREGLSLRIDNCPKDVLSSLSTISFLPILRKPKDWPFPWEGDNTDRMLASPVELFSDSLKELVACKVKLVDLKPLGSDLSYLKMKVFLSLGMTVEKDKPSKQLLNIIIGQLAVITEEYKRNPEINKEEILHICESIYKYLRDCINEPDETMQQMLCDSLSDKEFIWVGSGFVSPSKVALRNKYKCESFLFELPSVFSHYDKLFKAVGVKDEFDIQDILLVLQGIYKQNAESSISEQLISVVTQLAELLYDVVQKTGHGHLQNDADVYLPDRQGYMQHASCLCVDDCDWIKESGTMKFVHGRISSEVAQVLGVKTKRMRDVHEIFSSIGIPFGQHEELTTRITRLLDGFTCDSSIFYELVQNADDSGATEIKIIKDFRSLNTERVPLGWESLQGPALCVYNNKSFTAEDIKGIQSLGVGSKREDMLKTGKYGVGFNVVYHITDVPSFWTREDDKDEVVCVFDPNCQYIDSATPNNAGTMITKVNRLRENYPDMFAGYLENCIDMKQSGTLFRLPLRHEEMAKKSQIKKNSVIEQSNVVSLIEQFKTQMSICLLFLNSIRTIGIYTVSDNGDLHQEYEVKMTVDNISNTEIVHFQDQVSQTAKDIQNKTSDVKSIQPFEVVLKATIGDSKGLSEEYIIVSKAGFTGTVTVSSELETEWQKEHFRILPRGGVAVKLKSKHHKVNSPRGGVAVKLESKHPKTYSQKHLAFCFLPLPVETKLPVHVNGNFALDHETRRGLWTKNGEVKTEWNTLLALHVIVPAYIRAIEAVKELCFQDRKSEQRKRERLLNFYHNLFPNPIEAPSDFWKMFVTFIYRQLGEKELPLFPVVQPDSTSIDWVAAVRKDGFSGYFSNLEATFRTMFPFTFSVSTEYDIAQKKSHKLTTLLKDMNMKILFAPFKIHQYFVNSGVKEVKEVTPDNVICFLKSARDHREDGCHVTDLPQHVGATPFKTLKNIVLLLTYVSEANDFLCCLEGLPLCLLQSQSVHFFEKLEKEKLPFVSAFLNLLPGSPERFVHESIMKFLPITEKTQDLMRDLDIPSLTLMLPGTFAEEQYKAGCSWTCKTHSVRNKNWFANFWDFIATQIKKDDKMTDSEFRKKADAALESLAPWTLIPVVRKTNGATTQTMLYPVKDSHLVVHVSSSHNQSHPKMCHMLSKLPLPLLDMECLRDNNQQILVDVVASVSHPYALMHALTSPLGTMPVNIDDACEVLRYFSDRLHVLQEYCADKGSICTKLKKLPFFITVNGEVVPLAQDGVEFTVLSLSEDVPSAGLGEWSRVQRKVLLKRSCVPNEIAQFLCLLQPSSTEFYAKFFLPAVDALPRSDILEHMTYIRNRLDYINESEKDQLVGQLKVTAFLEKDGRLYRASEFFSPHEPVFRELCDRSSLPPEPYDGYEWYTLMKEAGMVCEVSSVNFLEFARKVEMDGRQGISSVEKRSKVLVTHLFHRKDLKQERILHDVKNIRFVLPLSVDALQEGTCMKIIAEPPNANRLVSFSESCQLQHVHLIWSSSVILSPNADPVSLTYRHKHHKYILQELQFHEIAPVEKVMEHTRNVCSALAGQKGPEIFATLSQKKDGLLAKIMMDIYEFLNKNAREKDINLLKSLPIICDIENEKMMRPEVVVLDLRPEETIDGEIEKAPTMFGPFFGFFQKLDVSATVTANHYAKVLMNVAQPLDEMKLLPTAHQMKWISNIVREVVPDNLKSRAYESEQAKRVQNKINNPAAVAAILWLAYDKHMKENSQTFTKQSKEHITQCLTHITVKEVENLHTVLYHKDAIIEDSRKERATFTEKTDSKHRKYTTYLDAKVCRDMERNDQEICRALFFAVQFVLNTELDSYYLMEVLKDPVQALKLFEDEGLPACDFLNGQDYSAFPKAGSFIPVEDHCFLDNSFHQYTVGEIVGFEMYDPVIKKDGEADLGACNDEANPVYVYAIVQGIEGGSEQSKLFPFTRKYRIYLGPEKGEEVVSVMQIYKFVRKENITKSLDEFLGPTETDQEKTVPSDMKAVLREIRETLIVAWQLEDEADRRRIVKRLFLTWHPDKNRDNEDFCTRVMQMLNHYVHRLTRGESISPDEDEEHKENFDSSFYGTDFFNFFSFMNKRAAQHRDYYQSRRSAPAPNKQPGEGRRWFRQAQADLRFALTTRESFQQGHNWICYNCHQAVEKALKAVLFSEDADKVPAYSHDIGSLAFLTNDSEIIGWTMEIESIVGVHTRMRYPDSLTYPKIPDDFYSDEQAGQVCGLASSVVDKVERLLSK</sequence>
<dbReference type="InterPro" id="IPR036890">
    <property type="entry name" value="HATPase_C_sf"/>
</dbReference>
<dbReference type="SMART" id="SM00748">
    <property type="entry name" value="HEPN"/>
    <property type="match status" value="1"/>
</dbReference>
<keyword evidence="3" id="KW-1185">Reference proteome</keyword>
<accession>A0A2T7NGI6</accession>
<dbReference type="InterPro" id="IPR007842">
    <property type="entry name" value="HEPN_dom"/>
</dbReference>
<dbReference type="STRING" id="400727.A0A2T7NGI6"/>
<evidence type="ECO:0000313" key="2">
    <source>
        <dbReference type="EMBL" id="PVD20278.1"/>
    </source>
</evidence>
<dbReference type="PANTHER" id="PTHR46919:SF2">
    <property type="entry name" value="SACSIN"/>
    <property type="match status" value="1"/>
</dbReference>
<dbReference type="InterPro" id="IPR036869">
    <property type="entry name" value="J_dom_sf"/>
</dbReference>
<feature type="domain" description="HEPN" evidence="1">
    <location>
        <begin position="4121"/>
        <end position="4236"/>
    </location>
</feature>
<gene>
    <name evidence="2" type="ORF">C0Q70_20775</name>
</gene>
<dbReference type="Pfam" id="PF25794">
    <property type="entry name" value="SACS"/>
    <property type="match status" value="4"/>
</dbReference>
<organism evidence="2 3">
    <name type="scientific">Pomacea canaliculata</name>
    <name type="common">Golden apple snail</name>
    <dbReference type="NCBI Taxonomy" id="400727"/>
    <lineage>
        <taxon>Eukaryota</taxon>
        <taxon>Metazoa</taxon>
        <taxon>Spiralia</taxon>
        <taxon>Lophotrochozoa</taxon>
        <taxon>Mollusca</taxon>
        <taxon>Gastropoda</taxon>
        <taxon>Caenogastropoda</taxon>
        <taxon>Architaenioglossa</taxon>
        <taxon>Ampullarioidea</taxon>
        <taxon>Ampullariidae</taxon>
        <taxon>Pomacea</taxon>
    </lineage>
</organism>
<evidence type="ECO:0000259" key="1">
    <source>
        <dbReference type="SMART" id="SM00748"/>
    </source>
</evidence>
<dbReference type="Pfam" id="PF05168">
    <property type="entry name" value="HEPN"/>
    <property type="match status" value="1"/>
</dbReference>
<protein>
    <recommendedName>
        <fullName evidence="1">HEPN domain-containing protein</fullName>
    </recommendedName>
</protein>
<dbReference type="OrthoDB" id="10056691at2759"/>
<dbReference type="Proteomes" id="UP000245119">
    <property type="component" value="Linkage Group LG13"/>
</dbReference>
<reference evidence="2 3" key="1">
    <citation type="submission" date="2018-04" db="EMBL/GenBank/DDBJ databases">
        <title>The genome of golden apple snail Pomacea canaliculata provides insight into stress tolerance and invasive adaptation.</title>
        <authorList>
            <person name="Liu C."/>
            <person name="Liu B."/>
            <person name="Ren Y."/>
            <person name="Zhang Y."/>
            <person name="Wang H."/>
            <person name="Li S."/>
            <person name="Jiang F."/>
            <person name="Yin L."/>
            <person name="Zhang G."/>
            <person name="Qian W."/>
            <person name="Fan W."/>
        </authorList>
    </citation>
    <scope>NUCLEOTIDE SEQUENCE [LARGE SCALE GENOMIC DNA]</scope>
    <source>
        <strain evidence="2">SZHN2017</strain>
        <tissue evidence="2">Muscle</tissue>
    </source>
</reference>
<dbReference type="NCBIfam" id="NF047352">
    <property type="entry name" value="P_loop_sacsin"/>
    <property type="match status" value="3"/>
</dbReference>
<dbReference type="InterPro" id="IPR058210">
    <property type="entry name" value="SACS/Nov_dom"/>
</dbReference>
<dbReference type="Gene3D" id="1.20.120.330">
    <property type="entry name" value="Nucleotidyltransferases domain 2"/>
    <property type="match status" value="1"/>
</dbReference>
<proteinExistence type="predicted"/>
<evidence type="ECO:0000313" key="3">
    <source>
        <dbReference type="Proteomes" id="UP000245119"/>
    </source>
</evidence>
<dbReference type="SUPFAM" id="SSF55874">
    <property type="entry name" value="ATPase domain of HSP90 chaperone/DNA topoisomerase II/histidine kinase"/>
    <property type="match status" value="3"/>
</dbReference>
<comment type="caution">
    <text evidence="2">The sequence shown here is derived from an EMBL/GenBank/DDBJ whole genome shotgun (WGS) entry which is preliminary data.</text>
</comment>
<name>A0A2T7NGI6_POMCA</name>
<dbReference type="SUPFAM" id="SSF81593">
    <property type="entry name" value="Nucleotidyltransferase substrate binding subunit/domain"/>
    <property type="match status" value="1"/>
</dbReference>